<sequence>MRTLTDASDPDFRVRWRKEMTDSRQREEFRKSERERTEEKTPNAEWKVLGPGGAPNAEKKDSPQEGRTERREENSPKNPKPNASESSHGPGGSWLRKVRSFIGLCNPYLYKGEQGKETGARGEGWGLGTGKRARVSTESTVGHDRERE</sequence>
<proteinExistence type="predicted"/>
<dbReference type="EMBL" id="JANPWB010000016">
    <property type="protein sequence ID" value="KAJ1082635.1"/>
    <property type="molecule type" value="Genomic_DNA"/>
</dbReference>
<feature type="compositionally biased region" description="Basic and acidic residues" evidence="1">
    <location>
        <begin position="20"/>
        <end position="42"/>
    </location>
</feature>
<dbReference type="Proteomes" id="UP001066276">
    <property type="component" value="Chromosome 12"/>
</dbReference>
<feature type="region of interest" description="Disordered" evidence="1">
    <location>
        <begin position="20"/>
        <end position="95"/>
    </location>
</feature>
<name>A0AAV7KTU6_PLEWA</name>
<reference evidence="2" key="1">
    <citation type="journal article" date="2022" name="bioRxiv">
        <title>Sequencing and chromosome-scale assembly of the giantPleurodeles waltlgenome.</title>
        <authorList>
            <person name="Brown T."/>
            <person name="Elewa A."/>
            <person name="Iarovenko S."/>
            <person name="Subramanian E."/>
            <person name="Araus A.J."/>
            <person name="Petzold A."/>
            <person name="Susuki M."/>
            <person name="Suzuki K.-i.T."/>
            <person name="Hayashi T."/>
            <person name="Toyoda A."/>
            <person name="Oliveira C."/>
            <person name="Osipova E."/>
            <person name="Leigh N.D."/>
            <person name="Simon A."/>
            <person name="Yun M.H."/>
        </authorList>
    </citation>
    <scope>NUCLEOTIDE SEQUENCE</scope>
    <source>
        <strain evidence="2">20211129_DDA</strain>
        <tissue evidence="2">Liver</tissue>
    </source>
</reference>
<organism evidence="2 3">
    <name type="scientific">Pleurodeles waltl</name>
    <name type="common">Iberian ribbed newt</name>
    <dbReference type="NCBI Taxonomy" id="8319"/>
    <lineage>
        <taxon>Eukaryota</taxon>
        <taxon>Metazoa</taxon>
        <taxon>Chordata</taxon>
        <taxon>Craniata</taxon>
        <taxon>Vertebrata</taxon>
        <taxon>Euteleostomi</taxon>
        <taxon>Amphibia</taxon>
        <taxon>Batrachia</taxon>
        <taxon>Caudata</taxon>
        <taxon>Salamandroidea</taxon>
        <taxon>Salamandridae</taxon>
        <taxon>Pleurodelinae</taxon>
        <taxon>Pleurodeles</taxon>
    </lineage>
</organism>
<dbReference type="AlphaFoldDB" id="A0AAV7KTU6"/>
<feature type="compositionally biased region" description="Basic and acidic residues" evidence="1">
    <location>
        <begin position="57"/>
        <end position="75"/>
    </location>
</feature>
<evidence type="ECO:0000313" key="3">
    <source>
        <dbReference type="Proteomes" id="UP001066276"/>
    </source>
</evidence>
<gene>
    <name evidence="2" type="ORF">NDU88_002800</name>
</gene>
<feature type="region of interest" description="Disordered" evidence="1">
    <location>
        <begin position="111"/>
        <end position="148"/>
    </location>
</feature>
<evidence type="ECO:0000256" key="1">
    <source>
        <dbReference type="SAM" id="MobiDB-lite"/>
    </source>
</evidence>
<accession>A0AAV7KTU6</accession>
<protein>
    <submittedName>
        <fullName evidence="2">Uncharacterized protein</fullName>
    </submittedName>
</protein>
<evidence type="ECO:0000313" key="2">
    <source>
        <dbReference type="EMBL" id="KAJ1082635.1"/>
    </source>
</evidence>
<keyword evidence="3" id="KW-1185">Reference proteome</keyword>
<comment type="caution">
    <text evidence="2">The sequence shown here is derived from an EMBL/GenBank/DDBJ whole genome shotgun (WGS) entry which is preliminary data.</text>
</comment>